<dbReference type="PANTHER" id="PTHR23132:SF25">
    <property type="entry name" value="D-ALANINE--D-ALANINE LIGASE A"/>
    <property type="match status" value="1"/>
</dbReference>
<keyword evidence="12" id="KW-0464">Manganese</keyword>
<dbReference type="EC" id="6.3.2.4" evidence="15"/>
<keyword evidence="11 15" id="KW-0573">Peptidoglycan synthesis</keyword>
<comment type="subcellular location">
    <subcellularLocation>
        <location evidence="15">Cytoplasm</location>
    </subcellularLocation>
</comment>
<dbReference type="PANTHER" id="PTHR23132">
    <property type="entry name" value="D-ALANINE--D-ALANINE LIGASE"/>
    <property type="match status" value="1"/>
</dbReference>
<dbReference type="InterPro" id="IPR000291">
    <property type="entry name" value="D-Ala_lig_Van_CS"/>
</dbReference>
<sequence>MAGKMRIAVLFGGRSPEHDVSVVSGLQALAAVDSARYEAFPVYISTRGDWFVGDALRRRAAYIPGRQAAEGLTPVTLDLTARGEGRLIPLSGGGLFSKPKPVGFDVALPAFHGNIGEDGQIQGLFETAGIPYTGMRTLASALLMDKGLTKRALRGGDIPLLDDAAVDRPAQGLIPDRAAVEVAVQRIGFPAIAKPAHLGSSIGVAKVDDLETLLEVLPDLFRLDSRAVIEPYVPNLVEYNIAVARIDGAVRTSAIERPKRSDDLLDFKQKYMSGGGKSGEKGGAKAPGQASQGMLSLTRDLNPDMPAGMADNIREWAAEAYRIVGGTGAPRIDFLCDGESGQVWLNEVNPCPGSFGYFLWEALDESPMLFTELLTHLIEEAVALSRAGQLPDDPVPVDARLFPRP</sequence>
<dbReference type="Proteomes" id="UP000672602">
    <property type="component" value="Unassembled WGS sequence"/>
</dbReference>
<keyword evidence="6" id="KW-0479">Metal-binding</keyword>
<evidence type="ECO:0000256" key="8">
    <source>
        <dbReference type="ARBA" id="ARBA00022840"/>
    </source>
</evidence>
<dbReference type="GO" id="GO:0071555">
    <property type="term" value="P:cell wall organization"/>
    <property type="evidence" value="ECO:0007669"/>
    <property type="project" value="UniProtKB-KW"/>
</dbReference>
<dbReference type="InterPro" id="IPR016185">
    <property type="entry name" value="PreATP-grasp_dom_sf"/>
</dbReference>
<evidence type="ECO:0000256" key="16">
    <source>
        <dbReference type="PROSITE-ProRule" id="PRU00409"/>
    </source>
</evidence>
<dbReference type="PROSITE" id="PS50975">
    <property type="entry name" value="ATP_GRASP"/>
    <property type="match status" value="1"/>
</dbReference>
<dbReference type="Gene3D" id="3.30.470.20">
    <property type="entry name" value="ATP-grasp fold, B domain"/>
    <property type="match status" value="1"/>
</dbReference>
<comment type="catalytic activity">
    <reaction evidence="14 15">
        <text>2 D-alanine + ATP = D-alanyl-D-alanine + ADP + phosphate + H(+)</text>
        <dbReference type="Rhea" id="RHEA:11224"/>
        <dbReference type="ChEBI" id="CHEBI:15378"/>
        <dbReference type="ChEBI" id="CHEBI:30616"/>
        <dbReference type="ChEBI" id="CHEBI:43474"/>
        <dbReference type="ChEBI" id="CHEBI:57416"/>
        <dbReference type="ChEBI" id="CHEBI:57822"/>
        <dbReference type="ChEBI" id="CHEBI:456216"/>
        <dbReference type="EC" id="6.3.2.4"/>
    </reaction>
</comment>
<keyword evidence="5 15" id="KW-0436">Ligase</keyword>
<evidence type="ECO:0000313" key="19">
    <source>
        <dbReference type="EMBL" id="MBP5857849.1"/>
    </source>
</evidence>
<dbReference type="SUPFAM" id="SSF56059">
    <property type="entry name" value="Glutathione synthetase ATP-binding domain-like"/>
    <property type="match status" value="1"/>
</dbReference>
<keyword evidence="13 15" id="KW-0961">Cell wall biogenesis/degradation</keyword>
<dbReference type="Gene3D" id="3.30.1490.20">
    <property type="entry name" value="ATP-grasp fold, A domain"/>
    <property type="match status" value="1"/>
</dbReference>
<feature type="domain" description="ATP-grasp" evidence="18">
    <location>
        <begin position="150"/>
        <end position="379"/>
    </location>
</feature>
<dbReference type="GO" id="GO:0009252">
    <property type="term" value="P:peptidoglycan biosynthetic process"/>
    <property type="evidence" value="ECO:0007669"/>
    <property type="project" value="UniProtKB-UniRule"/>
</dbReference>
<reference evidence="19" key="1">
    <citation type="submission" date="2021-04" db="EMBL/GenBank/DDBJ databases">
        <authorList>
            <person name="Zhang D.-C."/>
        </authorList>
    </citation>
    <scope>NUCLEOTIDE SEQUENCE</scope>
    <source>
        <strain evidence="19">CGMCC 1.15697</strain>
    </source>
</reference>
<accession>A0A8J7S360</accession>
<dbReference type="GO" id="GO:0008716">
    <property type="term" value="F:D-alanine-D-alanine ligase activity"/>
    <property type="evidence" value="ECO:0007669"/>
    <property type="project" value="UniProtKB-UniRule"/>
</dbReference>
<comment type="cofactor">
    <cofactor evidence="2">
        <name>Mg(2+)</name>
        <dbReference type="ChEBI" id="CHEBI:18420"/>
    </cofactor>
</comment>
<feature type="region of interest" description="Disordered" evidence="17">
    <location>
        <begin position="273"/>
        <end position="298"/>
    </location>
</feature>
<dbReference type="SUPFAM" id="SSF52440">
    <property type="entry name" value="PreATP-grasp domain"/>
    <property type="match status" value="1"/>
</dbReference>
<keyword evidence="9" id="KW-0460">Magnesium</keyword>
<gene>
    <name evidence="15" type="primary">ddl</name>
    <name evidence="19" type="ORF">KAJ83_12590</name>
</gene>
<dbReference type="EMBL" id="JAGMWN010000005">
    <property type="protein sequence ID" value="MBP5857849.1"/>
    <property type="molecule type" value="Genomic_DNA"/>
</dbReference>
<keyword evidence="7 16" id="KW-0547">Nucleotide-binding</keyword>
<dbReference type="AlphaFoldDB" id="A0A8J7S360"/>
<dbReference type="InterPro" id="IPR013815">
    <property type="entry name" value="ATP_grasp_subdomain_1"/>
</dbReference>
<dbReference type="InterPro" id="IPR011095">
    <property type="entry name" value="Dala_Dala_lig_C"/>
</dbReference>
<dbReference type="GO" id="GO:0005524">
    <property type="term" value="F:ATP binding"/>
    <property type="evidence" value="ECO:0007669"/>
    <property type="project" value="UniProtKB-UniRule"/>
</dbReference>
<dbReference type="UniPathway" id="UPA00219"/>
<evidence type="ECO:0000313" key="20">
    <source>
        <dbReference type="Proteomes" id="UP000672602"/>
    </source>
</evidence>
<evidence type="ECO:0000256" key="6">
    <source>
        <dbReference type="ARBA" id="ARBA00022723"/>
    </source>
</evidence>
<keyword evidence="20" id="KW-1185">Reference proteome</keyword>
<comment type="function">
    <text evidence="3 15">Cell wall formation.</text>
</comment>
<evidence type="ECO:0000256" key="4">
    <source>
        <dbReference type="ARBA" id="ARBA00010871"/>
    </source>
</evidence>
<evidence type="ECO:0000256" key="15">
    <source>
        <dbReference type="HAMAP-Rule" id="MF_00047"/>
    </source>
</evidence>
<keyword evidence="8 16" id="KW-0067">ATP-binding</keyword>
<protein>
    <recommendedName>
        <fullName evidence="15">D-alanine--D-alanine ligase</fullName>
        <ecNumber evidence="15">6.3.2.4</ecNumber>
    </recommendedName>
    <alternativeName>
        <fullName evidence="15">D-Ala-D-Ala ligase</fullName>
    </alternativeName>
    <alternativeName>
        <fullName evidence="15">D-alanylalanine synthetase</fullName>
    </alternativeName>
</protein>
<dbReference type="GO" id="GO:0005829">
    <property type="term" value="C:cytosol"/>
    <property type="evidence" value="ECO:0007669"/>
    <property type="project" value="TreeGrafter"/>
</dbReference>
<evidence type="ECO:0000256" key="11">
    <source>
        <dbReference type="ARBA" id="ARBA00022984"/>
    </source>
</evidence>
<dbReference type="GO" id="GO:0008360">
    <property type="term" value="P:regulation of cell shape"/>
    <property type="evidence" value="ECO:0007669"/>
    <property type="project" value="UniProtKB-KW"/>
</dbReference>
<keyword evidence="15" id="KW-0963">Cytoplasm</keyword>
<comment type="pathway">
    <text evidence="15">Cell wall biogenesis; peptidoglycan biosynthesis.</text>
</comment>
<proteinExistence type="inferred from homology"/>
<dbReference type="HAMAP" id="MF_00047">
    <property type="entry name" value="Dala_Dala_lig"/>
    <property type="match status" value="1"/>
</dbReference>
<evidence type="ECO:0000256" key="13">
    <source>
        <dbReference type="ARBA" id="ARBA00023316"/>
    </source>
</evidence>
<comment type="cofactor">
    <cofactor evidence="1">
        <name>Mn(2+)</name>
        <dbReference type="ChEBI" id="CHEBI:29035"/>
    </cofactor>
</comment>
<comment type="caution">
    <text evidence="19">The sequence shown here is derived from an EMBL/GenBank/DDBJ whole genome shotgun (WGS) entry which is preliminary data.</text>
</comment>
<evidence type="ECO:0000256" key="10">
    <source>
        <dbReference type="ARBA" id="ARBA00022960"/>
    </source>
</evidence>
<evidence type="ECO:0000256" key="5">
    <source>
        <dbReference type="ARBA" id="ARBA00022598"/>
    </source>
</evidence>
<dbReference type="InterPro" id="IPR011761">
    <property type="entry name" value="ATP-grasp"/>
</dbReference>
<dbReference type="InterPro" id="IPR005905">
    <property type="entry name" value="D_ala_D_ala"/>
</dbReference>
<evidence type="ECO:0000256" key="14">
    <source>
        <dbReference type="ARBA" id="ARBA00047614"/>
    </source>
</evidence>
<evidence type="ECO:0000256" key="3">
    <source>
        <dbReference type="ARBA" id="ARBA00003921"/>
    </source>
</evidence>
<evidence type="ECO:0000256" key="9">
    <source>
        <dbReference type="ARBA" id="ARBA00022842"/>
    </source>
</evidence>
<evidence type="ECO:0000256" key="1">
    <source>
        <dbReference type="ARBA" id="ARBA00001936"/>
    </source>
</evidence>
<dbReference type="RefSeq" id="WP_210682422.1">
    <property type="nucleotide sequence ID" value="NZ_JAGMWN010000005.1"/>
</dbReference>
<evidence type="ECO:0000256" key="2">
    <source>
        <dbReference type="ARBA" id="ARBA00001946"/>
    </source>
</evidence>
<evidence type="ECO:0000256" key="17">
    <source>
        <dbReference type="SAM" id="MobiDB-lite"/>
    </source>
</evidence>
<dbReference type="GO" id="GO:0046872">
    <property type="term" value="F:metal ion binding"/>
    <property type="evidence" value="ECO:0007669"/>
    <property type="project" value="UniProtKB-KW"/>
</dbReference>
<dbReference type="PROSITE" id="PS00843">
    <property type="entry name" value="DALA_DALA_LIGASE_1"/>
    <property type="match status" value="1"/>
</dbReference>
<name>A0A8J7S360_9PROT</name>
<evidence type="ECO:0000256" key="12">
    <source>
        <dbReference type="ARBA" id="ARBA00023211"/>
    </source>
</evidence>
<comment type="similarity">
    <text evidence="4 15">Belongs to the D-alanine--D-alanine ligase family.</text>
</comment>
<dbReference type="Gene3D" id="3.40.50.20">
    <property type="match status" value="1"/>
</dbReference>
<dbReference type="Pfam" id="PF07478">
    <property type="entry name" value="Dala_Dala_lig_C"/>
    <property type="match status" value="1"/>
</dbReference>
<keyword evidence="10 15" id="KW-0133">Cell shape</keyword>
<dbReference type="InterPro" id="IPR011127">
    <property type="entry name" value="Dala_Dala_lig_N"/>
</dbReference>
<organism evidence="19 20">
    <name type="scientific">Marivibrio halodurans</name>
    <dbReference type="NCBI Taxonomy" id="2039722"/>
    <lineage>
        <taxon>Bacteria</taxon>
        <taxon>Pseudomonadati</taxon>
        <taxon>Pseudomonadota</taxon>
        <taxon>Alphaproteobacteria</taxon>
        <taxon>Rhodospirillales</taxon>
        <taxon>Rhodospirillaceae</taxon>
        <taxon>Marivibrio</taxon>
    </lineage>
</organism>
<evidence type="ECO:0000256" key="7">
    <source>
        <dbReference type="ARBA" id="ARBA00022741"/>
    </source>
</evidence>
<evidence type="ECO:0000259" key="18">
    <source>
        <dbReference type="PROSITE" id="PS50975"/>
    </source>
</evidence>
<dbReference type="Pfam" id="PF01820">
    <property type="entry name" value="Dala_Dala_lig_N"/>
    <property type="match status" value="1"/>
</dbReference>